<dbReference type="InterPro" id="IPR048333">
    <property type="entry name" value="HA2_WH"/>
</dbReference>
<keyword evidence="2" id="KW-0378">Hydrolase</keyword>
<dbReference type="FunFam" id="3.40.50.300:FF:000439">
    <property type="entry name" value="ATP-dependent RNA helicase HrpA"/>
    <property type="match status" value="1"/>
</dbReference>
<dbReference type="InterPro" id="IPR001650">
    <property type="entry name" value="Helicase_C-like"/>
</dbReference>
<dbReference type="PROSITE" id="PS51194">
    <property type="entry name" value="HELICASE_CTER"/>
    <property type="match status" value="1"/>
</dbReference>
<sequence>MSRYDTLIIDEAHERSLNVDFLLGYIKQLLPRRPDLKVIVTSATIDTQRFSEHFNNAPVIEVTGRTFPVEMRYRPFGANLDGDLDDDRDQVQAVCDAVDELIEHGPGDVLVFLSGEREIHDTADALRRLDRPNTEVLPLYARLSAAEQHRIFEIHTGRRIVLSTNVAETSLTVPGVRFVVDAGAARISRYSHRLKVQRLPIEPISQASANQRAGRCGRVAPGVCLRLYTQDDFDQRAEFTEPEILRTNLASVILQMTSLGLGDVSKFDFLDPPDSRAVRDGVALLEELGAIDQDQPADRRRLTPLGRRLARLPLDPRFGRMVLEADRHGCVREVIVIAAALSIQDPRERPVANRQAADEAHKRFAVDDSDFLGIVALWDYIREQQRALTSSQFRRLCRAEYLNYLRVREWHDLYSQLRQITATIGIRVGTEHSHPDRVHQSVLAGLLSHLGMRDRETREYNGAHGSKFAIVPGSALAKKPARWVMVAELVDTSRLWGRVAANIEPEWAEQLGKHLVKRFYGEPTWDARRGGAVALERVTLYGLPIVSGRRIGYDRVDHGAARSMFIRHALVEGDWTTRHKFAAVNAAFIEKLREMGDRVRRVDLVDDEALFAFYDKRVGPDVVSTRHFDRWWKDARAAQSTLLDLTFEALAEASVAGQSRKVIDAHAYPNSWQQDDLRLAVTYRFDPGDANDGVTVHIPVSVLNRIRSNGFDWQVSGFRDDLVTALVWTLPKVLRRTLTPLADTARVAAQRVMPNEAGLAESLAEVLTELGGERVSVSDFDLDRVPPHLRITFSVEADDGRLLALGKDLDALRKQLSGRIRQSIAQSAPGLERSGIVSWDFGTLAQVVETVRDGHAVRGYPALLDDGESVSIRIFTNREIQQRVMRAGLRRLLLLTVPLSRKSIGRDISNEALLAIGRAGSVKLGGLADDCITAAADRVLGNHGDPVWDEAAFVALQHEARADLAAIATAAMSMVGQIYVAAATVEASLGRLVTPALAPAVADMRKQLARLLRPGFVTGSGTARLVDVVRYIRAIERRVDKLPSEPGRDRQRMLEIVALERRYAQFIGTLEPSQITAEVIDVGWMIEELRVGEFAQTLGTKQSVSAKRIGRVIDQLEAL</sequence>
<dbReference type="Pfam" id="PF07717">
    <property type="entry name" value="OB_NTP_bind"/>
    <property type="match status" value="1"/>
</dbReference>
<feature type="domain" description="Helicase C-terminal" evidence="6">
    <location>
        <begin position="93"/>
        <end position="260"/>
    </location>
</feature>
<dbReference type="Pfam" id="PF11898">
    <property type="entry name" value="DUF3418"/>
    <property type="match status" value="1"/>
</dbReference>
<evidence type="ECO:0000259" key="5">
    <source>
        <dbReference type="PROSITE" id="PS51192"/>
    </source>
</evidence>
<feature type="domain" description="Helicase ATP-binding" evidence="5">
    <location>
        <begin position="1"/>
        <end position="63"/>
    </location>
</feature>
<dbReference type="SUPFAM" id="SSF52540">
    <property type="entry name" value="P-loop containing nucleoside triphosphate hydrolases"/>
    <property type="match status" value="1"/>
</dbReference>
<dbReference type="Pfam" id="PF00271">
    <property type="entry name" value="Helicase_C"/>
    <property type="match status" value="1"/>
</dbReference>
<gene>
    <name evidence="7" type="ORF">UFOPK2366_01048</name>
</gene>
<dbReference type="Pfam" id="PF04408">
    <property type="entry name" value="WHD_HA2"/>
    <property type="match status" value="1"/>
</dbReference>
<dbReference type="GO" id="GO:0016787">
    <property type="term" value="F:hydrolase activity"/>
    <property type="evidence" value="ECO:0007669"/>
    <property type="project" value="UniProtKB-KW"/>
</dbReference>
<dbReference type="NCBIfam" id="TIGR01967">
    <property type="entry name" value="DEAH_box_HrpA"/>
    <property type="match status" value="1"/>
</dbReference>
<dbReference type="Pfam" id="PF21010">
    <property type="entry name" value="HA2_C"/>
    <property type="match status" value="1"/>
</dbReference>
<evidence type="ECO:0000256" key="1">
    <source>
        <dbReference type="ARBA" id="ARBA00022741"/>
    </source>
</evidence>
<dbReference type="InterPro" id="IPR027417">
    <property type="entry name" value="P-loop_NTPase"/>
</dbReference>
<proteinExistence type="predicted"/>
<dbReference type="EMBL" id="CAEZXM010000184">
    <property type="protein sequence ID" value="CAB4696863.1"/>
    <property type="molecule type" value="Genomic_DNA"/>
</dbReference>
<evidence type="ECO:0000256" key="2">
    <source>
        <dbReference type="ARBA" id="ARBA00022801"/>
    </source>
</evidence>
<dbReference type="CDD" id="cd18791">
    <property type="entry name" value="SF2_C_RHA"/>
    <property type="match status" value="1"/>
</dbReference>
<dbReference type="FunFam" id="1.20.120.1080:FF:000005">
    <property type="entry name" value="ATP-dependent helicase HrpA"/>
    <property type="match status" value="1"/>
</dbReference>
<dbReference type="GO" id="GO:0005524">
    <property type="term" value="F:ATP binding"/>
    <property type="evidence" value="ECO:0007669"/>
    <property type="project" value="UniProtKB-KW"/>
</dbReference>
<keyword evidence="4" id="KW-0067">ATP-binding</keyword>
<evidence type="ECO:0000259" key="6">
    <source>
        <dbReference type="PROSITE" id="PS51194"/>
    </source>
</evidence>
<dbReference type="InterPro" id="IPR007502">
    <property type="entry name" value="Helicase-assoc_dom"/>
</dbReference>
<dbReference type="InterPro" id="IPR024590">
    <property type="entry name" value="HrpA_C"/>
</dbReference>
<accession>A0A6J6PJ81</accession>
<name>A0A6J6PJ81_9ZZZZ</name>
<dbReference type="PROSITE" id="PS51192">
    <property type="entry name" value="HELICASE_ATP_BIND_1"/>
    <property type="match status" value="1"/>
</dbReference>
<dbReference type="SMART" id="SM00490">
    <property type="entry name" value="HELICc"/>
    <property type="match status" value="1"/>
</dbReference>
<evidence type="ECO:0000256" key="3">
    <source>
        <dbReference type="ARBA" id="ARBA00022806"/>
    </source>
</evidence>
<dbReference type="SMART" id="SM00847">
    <property type="entry name" value="HA2"/>
    <property type="match status" value="1"/>
</dbReference>
<reference evidence="7" key="1">
    <citation type="submission" date="2020-05" db="EMBL/GenBank/DDBJ databases">
        <authorList>
            <person name="Chiriac C."/>
            <person name="Salcher M."/>
            <person name="Ghai R."/>
            <person name="Kavagutti S V."/>
        </authorList>
    </citation>
    <scope>NUCLEOTIDE SEQUENCE</scope>
</reference>
<dbReference type="InterPro" id="IPR010222">
    <property type="entry name" value="RNA_helicase_HrpA"/>
</dbReference>
<dbReference type="InterPro" id="IPR011709">
    <property type="entry name" value="DEAD-box_helicase_OB_fold"/>
</dbReference>
<dbReference type="GO" id="GO:0003723">
    <property type="term" value="F:RNA binding"/>
    <property type="evidence" value="ECO:0007669"/>
    <property type="project" value="TreeGrafter"/>
</dbReference>
<dbReference type="Gene3D" id="3.40.50.300">
    <property type="entry name" value="P-loop containing nucleotide triphosphate hydrolases"/>
    <property type="match status" value="2"/>
</dbReference>
<dbReference type="GO" id="GO:0003724">
    <property type="term" value="F:RNA helicase activity"/>
    <property type="evidence" value="ECO:0007669"/>
    <property type="project" value="InterPro"/>
</dbReference>
<dbReference type="PANTHER" id="PTHR18934:SF99">
    <property type="entry name" value="ATP-DEPENDENT RNA HELICASE DHX37-RELATED"/>
    <property type="match status" value="1"/>
</dbReference>
<protein>
    <submittedName>
        <fullName evidence="7">Unannotated protein</fullName>
    </submittedName>
</protein>
<dbReference type="InterPro" id="IPR014001">
    <property type="entry name" value="Helicase_ATP-bd"/>
</dbReference>
<evidence type="ECO:0000313" key="7">
    <source>
        <dbReference type="EMBL" id="CAB4696863.1"/>
    </source>
</evidence>
<keyword evidence="1" id="KW-0547">Nucleotide-binding</keyword>
<organism evidence="7">
    <name type="scientific">freshwater metagenome</name>
    <dbReference type="NCBI Taxonomy" id="449393"/>
    <lineage>
        <taxon>unclassified sequences</taxon>
        <taxon>metagenomes</taxon>
        <taxon>ecological metagenomes</taxon>
    </lineage>
</organism>
<keyword evidence="3" id="KW-0347">Helicase</keyword>
<dbReference type="AlphaFoldDB" id="A0A6J6PJ81"/>
<dbReference type="Gene3D" id="1.20.120.1080">
    <property type="match status" value="1"/>
</dbReference>
<evidence type="ECO:0000256" key="4">
    <source>
        <dbReference type="ARBA" id="ARBA00022840"/>
    </source>
</evidence>
<dbReference type="PANTHER" id="PTHR18934">
    <property type="entry name" value="ATP-DEPENDENT RNA HELICASE"/>
    <property type="match status" value="1"/>
</dbReference>
<dbReference type="NCBIfam" id="NF008348">
    <property type="entry name" value="PRK11131.1"/>
    <property type="match status" value="1"/>
</dbReference>